<evidence type="ECO:0000313" key="1">
    <source>
        <dbReference type="EMBL" id="MBB5915251.1"/>
    </source>
</evidence>
<sequence>MTAAPPAQAAFDWFSFFRSVSDAAGTYMNGLAPQLPPLSWTCGPDRSREHQGSLAVVAYVSPVEHADPATVAVQWRDALGLDQTDHTDHRRWYFGRIDPFLLVQVWHRPLEES</sequence>
<reference evidence="1 2" key="1">
    <citation type="submission" date="2020-08" db="EMBL/GenBank/DDBJ databases">
        <title>Sequencing the genomes of 1000 actinobacteria strains.</title>
        <authorList>
            <person name="Klenk H.-P."/>
        </authorList>
    </citation>
    <scope>NUCLEOTIDE SEQUENCE [LARGE SCALE GENOMIC DNA]</scope>
    <source>
        <strain evidence="1 2">DSM 43582</strain>
    </source>
</reference>
<organism evidence="1 2">
    <name type="scientific">Nocardia transvalensis</name>
    <dbReference type="NCBI Taxonomy" id="37333"/>
    <lineage>
        <taxon>Bacteria</taxon>
        <taxon>Bacillati</taxon>
        <taxon>Actinomycetota</taxon>
        <taxon>Actinomycetes</taxon>
        <taxon>Mycobacteriales</taxon>
        <taxon>Nocardiaceae</taxon>
        <taxon>Nocardia</taxon>
    </lineage>
</organism>
<protein>
    <submittedName>
        <fullName evidence="1">Uncharacterized protein</fullName>
    </submittedName>
</protein>
<dbReference type="Proteomes" id="UP000540412">
    <property type="component" value="Unassembled WGS sequence"/>
</dbReference>
<name>A0A7W9PFI8_9NOCA</name>
<gene>
    <name evidence="1" type="ORF">BJY24_004118</name>
</gene>
<dbReference type="RefSeq" id="WP_040746970.1">
    <property type="nucleotide sequence ID" value="NZ_JACHIT010000001.1"/>
</dbReference>
<dbReference type="AlphaFoldDB" id="A0A7W9PFI8"/>
<dbReference type="EMBL" id="JACHIT010000001">
    <property type="protein sequence ID" value="MBB5915251.1"/>
    <property type="molecule type" value="Genomic_DNA"/>
</dbReference>
<comment type="caution">
    <text evidence="1">The sequence shown here is derived from an EMBL/GenBank/DDBJ whole genome shotgun (WGS) entry which is preliminary data.</text>
</comment>
<evidence type="ECO:0000313" key="2">
    <source>
        <dbReference type="Proteomes" id="UP000540412"/>
    </source>
</evidence>
<proteinExistence type="predicted"/>
<accession>A0A7W9PFI8</accession>
<keyword evidence="2" id="KW-1185">Reference proteome</keyword>